<evidence type="ECO:0000313" key="3">
    <source>
        <dbReference type="Proteomes" id="UP000008370"/>
    </source>
</evidence>
<proteinExistence type="predicted"/>
<evidence type="ECO:0000256" key="1">
    <source>
        <dbReference type="SAM" id="MobiDB-lite"/>
    </source>
</evidence>
<dbReference type="KEGG" id="pco:PHACADRAFT_26138"/>
<feature type="compositionally biased region" description="Basic and acidic residues" evidence="1">
    <location>
        <begin position="540"/>
        <end position="552"/>
    </location>
</feature>
<dbReference type="AlphaFoldDB" id="K5WEF0"/>
<feature type="region of interest" description="Disordered" evidence="1">
    <location>
        <begin position="516"/>
        <end position="572"/>
    </location>
</feature>
<dbReference type="HOGENOM" id="CLU_417435_0_0_1"/>
<organism evidence="2 3">
    <name type="scientific">Phanerochaete carnosa (strain HHB-10118-sp)</name>
    <name type="common">White-rot fungus</name>
    <name type="synonym">Peniophora carnosa</name>
    <dbReference type="NCBI Taxonomy" id="650164"/>
    <lineage>
        <taxon>Eukaryota</taxon>
        <taxon>Fungi</taxon>
        <taxon>Dikarya</taxon>
        <taxon>Basidiomycota</taxon>
        <taxon>Agaricomycotina</taxon>
        <taxon>Agaricomycetes</taxon>
        <taxon>Polyporales</taxon>
        <taxon>Phanerochaetaceae</taxon>
        <taxon>Phanerochaete</taxon>
    </lineage>
</organism>
<dbReference type="EMBL" id="JH930470">
    <property type="protein sequence ID" value="EKM57439.1"/>
    <property type="molecule type" value="Genomic_DNA"/>
</dbReference>
<feature type="compositionally biased region" description="Polar residues" evidence="1">
    <location>
        <begin position="554"/>
        <end position="571"/>
    </location>
</feature>
<reference evidence="2 3" key="1">
    <citation type="journal article" date="2012" name="BMC Genomics">
        <title>Comparative genomics of the white-rot fungi, Phanerochaete carnosa and P. chrysosporium, to elucidate the genetic basis of the distinct wood types they colonize.</title>
        <authorList>
            <person name="Suzuki H."/>
            <person name="MacDonald J."/>
            <person name="Syed K."/>
            <person name="Salamov A."/>
            <person name="Hori C."/>
            <person name="Aerts A."/>
            <person name="Henrissat B."/>
            <person name="Wiebenga A."/>
            <person name="vanKuyk P.A."/>
            <person name="Barry K."/>
            <person name="Lindquist E."/>
            <person name="LaButti K."/>
            <person name="Lapidus A."/>
            <person name="Lucas S."/>
            <person name="Coutinho P."/>
            <person name="Gong Y."/>
            <person name="Samejima M."/>
            <person name="Mahadevan R."/>
            <person name="Abou-Zaid M."/>
            <person name="de Vries R.P."/>
            <person name="Igarashi K."/>
            <person name="Yadav J.S."/>
            <person name="Grigoriev I.V."/>
            <person name="Master E.R."/>
        </authorList>
    </citation>
    <scope>NUCLEOTIDE SEQUENCE [LARGE SCALE GENOMIC DNA]</scope>
    <source>
        <strain evidence="2 3">HHB-10118-sp</strain>
    </source>
</reference>
<dbReference type="Proteomes" id="UP000008370">
    <property type="component" value="Unassembled WGS sequence"/>
</dbReference>
<gene>
    <name evidence="2" type="ORF">PHACADRAFT_26138</name>
</gene>
<protein>
    <submittedName>
        <fullName evidence="2">Uncharacterized protein</fullName>
    </submittedName>
</protein>
<sequence>MAPHFVSASVLERASSHGAVLDPSAGDLGRSCREVKAAINGRLSGRGEVRQAASRWFQSKSHFRSPGVVDYVLADIGETALLIRALTWVQRSSQDPRVWSFVKQCTESIHPETPSTVAQFDSNCANVHTNLCILLAMQRDAPRLPHSALAHGSIFSFYSLKPLPVGTLASSPQESEIPGQILVADLKRFVAQGHTHSIATEELSAILQRLTGWEDDAGGRHEKSRPALWRATSVWYQEALRMMVQIESGLRRHRGLRLSIFREAVNQGKLVVAPNRTLVLHDGETTAADHEALLLQYFPQVMPSGDNEYLNMFFISAVSWLQLREPSSDDASCSAIEAILEKIIIAIERTLGEYHDRRYPNDVPLTPDLFQCLLSGLYHLGRFSLPPLWPTQFLRLLHTLEKAFYQVPLQSQGGRLITWRLQSMLQAAHVGLTTCNEPACRWMSHSYDDSAGARFTESPIQSPFLGPSDGNAHVYKPAAFAASPRSTMSPASTLTVIASFPAEYLEYLELSAREDGRKASHDSVPGIAPPPAVAGANQSSDDKDASHYDGAHKSSVSQPAPCNGGSHTNSVGEDALRSDVVLLVEPPRSSSGGPHADGVAIIPGSAPAASAVHEPILQDLEDETITLREMQAPKLQRRGARTPIARSRSAETRGKSG</sequence>
<feature type="compositionally biased region" description="Basic and acidic residues" evidence="1">
    <location>
        <begin position="648"/>
        <end position="657"/>
    </location>
</feature>
<name>K5WEF0_PHACS</name>
<dbReference type="GeneID" id="18917974"/>
<dbReference type="InParanoid" id="K5WEF0"/>
<evidence type="ECO:0000313" key="2">
    <source>
        <dbReference type="EMBL" id="EKM57439.1"/>
    </source>
</evidence>
<feature type="region of interest" description="Disordered" evidence="1">
    <location>
        <begin position="629"/>
        <end position="657"/>
    </location>
</feature>
<dbReference type="RefSeq" id="XP_007392705.1">
    <property type="nucleotide sequence ID" value="XM_007392643.1"/>
</dbReference>
<accession>K5WEF0</accession>
<keyword evidence="3" id="KW-1185">Reference proteome</keyword>